<evidence type="ECO:0000313" key="1">
    <source>
        <dbReference type="EMBL" id="EMY60192.1"/>
    </source>
</evidence>
<sequence>MLVFMKNFKLVTILLPLYLVINCATPIVLKQNIKSKSKNLEIELLKLTDGPDSFASGGANFYPKSSDVRLVHATLSFKNLKNTDHEIVFGKIALEPTYITILDDKGKETKKLNSPAFVRHFEVSVWNDVKEDTTGNNFATGKTENSITLKPNETATRTLIYFLPKAKSPEKLIFLDENSVVISLK</sequence>
<dbReference type="AlphaFoldDB" id="N1VT95"/>
<organism evidence="1 2">
    <name type="scientific">Leptospira terpstrae serovar Hualin str. LT 11-33 = ATCC 700639</name>
    <dbReference type="NCBI Taxonomy" id="1257025"/>
    <lineage>
        <taxon>Bacteria</taxon>
        <taxon>Pseudomonadati</taxon>
        <taxon>Spirochaetota</taxon>
        <taxon>Spirochaetia</taxon>
        <taxon>Leptospirales</taxon>
        <taxon>Leptospiraceae</taxon>
        <taxon>Leptospira</taxon>
    </lineage>
</organism>
<gene>
    <name evidence="1" type="ORF">LEP1GSC203_0762</name>
</gene>
<dbReference type="Proteomes" id="UP000012371">
    <property type="component" value="Unassembled WGS sequence"/>
</dbReference>
<evidence type="ECO:0000313" key="2">
    <source>
        <dbReference type="Proteomes" id="UP000012371"/>
    </source>
</evidence>
<comment type="caution">
    <text evidence="1">The sequence shown here is derived from an EMBL/GenBank/DDBJ whole genome shotgun (WGS) entry which is preliminary data.</text>
</comment>
<protein>
    <recommendedName>
        <fullName evidence="3">DUF4352 domain-containing protein</fullName>
    </recommendedName>
</protein>
<proteinExistence type="predicted"/>
<evidence type="ECO:0008006" key="3">
    <source>
        <dbReference type="Google" id="ProtNLM"/>
    </source>
</evidence>
<dbReference type="EMBL" id="AOGW02000018">
    <property type="protein sequence ID" value="EMY60192.1"/>
    <property type="molecule type" value="Genomic_DNA"/>
</dbReference>
<name>N1VT95_9LEPT</name>
<dbReference type="STRING" id="1257025.LEP1GSC203_0762"/>
<keyword evidence="2" id="KW-1185">Reference proteome</keyword>
<accession>N1VT95</accession>
<reference evidence="1" key="1">
    <citation type="submission" date="2013-03" db="EMBL/GenBank/DDBJ databases">
        <authorList>
            <person name="Harkins D.M."/>
            <person name="Durkin A.S."/>
            <person name="Brinkac L.M."/>
            <person name="Haft D.H."/>
            <person name="Selengut J.D."/>
            <person name="Sanka R."/>
            <person name="DePew J."/>
            <person name="Purushe J."/>
            <person name="Hartskeerl R.A."/>
            <person name="Ahmed A."/>
            <person name="van der Linden H."/>
            <person name="Goris M.G.A."/>
            <person name="Vinetz J.M."/>
            <person name="Sutton G.G."/>
            <person name="Nierman W.C."/>
            <person name="Fouts D.E."/>
        </authorList>
    </citation>
    <scope>NUCLEOTIDE SEQUENCE [LARGE SCALE GENOMIC DNA]</scope>
    <source>
        <strain evidence="1">LT 11-33</strain>
    </source>
</reference>